<sequence length="92" mass="10915">MGRVIPAHRLLLPESRAAVITRFTLENAIMRTFYVKTNENGDHYIFNKKKTKFLAGPFESLNQVDSWIRWNTVDTNKYKVIRIKYILNKRTI</sequence>
<reference evidence="1" key="1">
    <citation type="journal article" date="2015" name="Nature">
        <title>Complex archaea that bridge the gap between prokaryotes and eukaryotes.</title>
        <authorList>
            <person name="Spang A."/>
            <person name="Saw J.H."/>
            <person name="Jorgensen S.L."/>
            <person name="Zaremba-Niedzwiedzka K."/>
            <person name="Martijn J."/>
            <person name="Lind A.E."/>
            <person name="van Eijk R."/>
            <person name="Schleper C."/>
            <person name="Guy L."/>
            <person name="Ettema T.J."/>
        </authorList>
    </citation>
    <scope>NUCLEOTIDE SEQUENCE</scope>
</reference>
<proteinExistence type="predicted"/>
<comment type="caution">
    <text evidence="1">The sequence shown here is derived from an EMBL/GenBank/DDBJ whole genome shotgun (WGS) entry which is preliminary data.</text>
</comment>
<name>A0A0F9LKA1_9ZZZZ</name>
<evidence type="ECO:0000313" key="1">
    <source>
        <dbReference type="EMBL" id="KKM87631.1"/>
    </source>
</evidence>
<dbReference type="EMBL" id="LAZR01007075">
    <property type="protein sequence ID" value="KKM87631.1"/>
    <property type="molecule type" value="Genomic_DNA"/>
</dbReference>
<accession>A0A0F9LKA1</accession>
<protein>
    <submittedName>
        <fullName evidence="1">Uncharacterized protein</fullName>
    </submittedName>
</protein>
<dbReference type="AlphaFoldDB" id="A0A0F9LKA1"/>
<organism evidence="1">
    <name type="scientific">marine sediment metagenome</name>
    <dbReference type="NCBI Taxonomy" id="412755"/>
    <lineage>
        <taxon>unclassified sequences</taxon>
        <taxon>metagenomes</taxon>
        <taxon>ecological metagenomes</taxon>
    </lineage>
</organism>
<gene>
    <name evidence="1" type="ORF">LCGC14_1266940</name>
</gene>